<evidence type="ECO:0000313" key="3">
    <source>
        <dbReference type="EMBL" id="KAG8385661.1"/>
    </source>
</evidence>
<dbReference type="PANTHER" id="PTHR32444">
    <property type="entry name" value="BULB-TYPE LECTIN DOMAIN-CONTAINING PROTEIN"/>
    <property type="match status" value="1"/>
</dbReference>
<keyword evidence="1" id="KW-0732">Signal</keyword>
<name>A0AAV6XRN9_9LAMI</name>
<evidence type="ECO:0000256" key="1">
    <source>
        <dbReference type="SAM" id="SignalP"/>
    </source>
</evidence>
<dbReference type="CDD" id="cd01098">
    <property type="entry name" value="PAN_AP_plant"/>
    <property type="match status" value="1"/>
</dbReference>
<dbReference type="InterPro" id="IPR003609">
    <property type="entry name" value="Pan_app"/>
</dbReference>
<dbReference type="Pfam" id="PF08276">
    <property type="entry name" value="PAN_2"/>
    <property type="match status" value="2"/>
</dbReference>
<feature type="chain" id="PRO_5043753532" description="Apple domain-containing protein" evidence="1">
    <location>
        <begin position="27"/>
        <end position="240"/>
    </location>
</feature>
<evidence type="ECO:0000259" key="2">
    <source>
        <dbReference type="PROSITE" id="PS50948"/>
    </source>
</evidence>
<dbReference type="SMART" id="SM00473">
    <property type="entry name" value="PAN_AP"/>
    <property type="match status" value="1"/>
</dbReference>
<comment type="caution">
    <text evidence="3">The sequence shown here is derived from an EMBL/GenBank/DDBJ whole genome shotgun (WGS) entry which is preliminary data.</text>
</comment>
<feature type="signal peptide" evidence="1">
    <location>
        <begin position="1"/>
        <end position="26"/>
    </location>
</feature>
<gene>
    <name evidence="3" type="ORF">BUALT_Bualt03G0068400</name>
</gene>
<dbReference type="Proteomes" id="UP000826271">
    <property type="component" value="Unassembled WGS sequence"/>
</dbReference>
<dbReference type="EMBL" id="WHWC01000003">
    <property type="protein sequence ID" value="KAG8385661.1"/>
    <property type="molecule type" value="Genomic_DNA"/>
</dbReference>
<proteinExistence type="predicted"/>
<keyword evidence="4" id="KW-1185">Reference proteome</keyword>
<dbReference type="PANTHER" id="PTHR32444:SF198">
    <property type="entry name" value="BULB-TYPE LECTIN DOMAIN-CONTAINING PROTEIN"/>
    <property type="match status" value="1"/>
</dbReference>
<accession>A0AAV6XRN9</accession>
<sequence>MMMMRIRLRFMIQLLIYGKCGPFGSCKEWNAANWSNGCTRRTPLQNERNNSVGEIDGFLELNRVKLPDNTRWSLTFEADCGSRCLNSSPCIAYAYYIGIGWVYAFEPTNREEWERGNWTSACQRRRQLQCDQSGGGNGNGFLRLPFMKAPDFAEHFSSGQVEECLARCSRNCSCLVYAHDSYIGCMFWSESLIDLQKFSSVGVDLYIRLEDSELVERFACRVDSAYKPRLLRERAHDHSA</sequence>
<evidence type="ECO:0000313" key="4">
    <source>
        <dbReference type="Proteomes" id="UP000826271"/>
    </source>
</evidence>
<organism evidence="3 4">
    <name type="scientific">Buddleja alternifolia</name>
    <dbReference type="NCBI Taxonomy" id="168488"/>
    <lineage>
        <taxon>Eukaryota</taxon>
        <taxon>Viridiplantae</taxon>
        <taxon>Streptophyta</taxon>
        <taxon>Embryophyta</taxon>
        <taxon>Tracheophyta</taxon>
        <taxon>Spermatophyta</taxon>
        <taxon>Magnoliopsida</taxon>
        <taxon>eudicotyledons</taxon>
        <taxon>Gunneridae</taxon>
        <taxon>Pentapetalae</taxon>
        <taxon>asterids</taxon>
        <taxon>lamiids</taxon>
        <taxon>Lamiales</taxon>
        <taxon>Scrophulariaceae</taxon>
        <taxon>Buddlejeae</taxon>
        <taxon>Buddleja</taxon>
    </lineage>
</organism>
<protein>
    <recommendedName>
        <fullName evidence="2">Apple domain-containing protein</fullName>
    </recommendedName>
</protein>
<dbReference type="PROSITE" id="PS50948">
    <property type="entry name" value="PAN"/>
    <property type="match status" value="1"/>
</dbReference>
<reference evidence="3" key="1">
    <citation type="submission" date="2019-10" db="EMBL/GenBank/DDBJ databases">
        <authorList>
            <person name="Zhang R."/>
            <person name="Pan Y."/>
            <person name="Wang J."/>
            <person name="Ma R."/>
            <person name="Yu S."/>
        </authorList>
    </citation>
    <scope>NUCLEOTIDE SEQUENCE</scope>
    <source>
        <strain evidence="3">LA-IB0</strain>
        <tissue evidence="3">Leaf</tissue>
    </source>
</reference>
<feature type="domain" description="Apple" evidence="2">
    <location>
        <begin position="130"/>
        <end position="210"/>
    </location>
</feature>
<dbReference type="AlphaFoldDB" id="A0AAV6XRN9"/>